<dbReference type="GO" id="GO:0015035">
    <property type="term" value="F:protein-disulfide reductase activity"/>
    <property type="evidence" value="ECO:0007669"/>
    <property type="project" value="InterPro"/>
</dbReference>
<gene>
    <name evidence="1" type="ORF">PNBC_01260</name>
</gene>
<dbReference type="OrthoDB" id="9785438at2"/>
<keyword evidence="2" id="KW-1185">Reference proteome</keyword>
<protein>
    <submittedName>
        <fullName evidence="1">Thiol-disulfide oxidoreductase DCC</fullName>
    </submittedName>
</protein>
<evidence type="ECO:0000313" key="2">
    <source>
        <dbReference type="Proteomes" id="UP000077134"/>
    </source>
</evidence>
<accession>A0A167GKY3</accession>
<dbReference type="EMBL" id="LSFN01000002">
    <property type="protein sequence ID" value="OAB77670.1"/>
    <property type="molecule type" value="Genomic_DNA"/>
</dbReference>
<dbReference type="PANTHER" id="PTHR33639:SF2">
    <property type="entry name" value="DUF393 DOMAIN-CONTAINING PROTEIN"/>
    <property type="match status" value="1"/>
</dbReference>
<dbReference type="InterPro" id="IPR052927">
    <property type="entry name" value="DCC_oxidoreductase"/>
</dbReference>
<dbReference type="STRING" id="1763538.LPB68_08180"/>
<dbReference type="AlphaFoldDB" id="A0A167GKY3"/>
<sequence length="136" mass="15678">MKNDDPFSIVLIDGQCLLCQSATKFIVHHDPVGRFYFASLQSETGQRLLGNVGLPLDHISTFVLIEGDRYFTQSTAALRIARHLRGLWPLTYGIILLPRFIRDTVYQYIARNRYRWFGQSDQCMLPTSDLKGRLLE</sequence>
<dbReference type="Proteomes" id="UP000077134">
    <property type="component" value="Unassembled WGS sequence"/>
</dbReference>
<proteinExistence type="predicted"/>
<evidence type="ECO:0000313" key="1">
    <source>
        <dbReference type="EMBL" id="OAB77670.1"/>
    </source>
</evidence>
<name>A0A167GKY3_9BACL</name>
<comment type="caution">
    <text evidence="1">The sequence shown here is derived from an EMBL/GenBank/DDBJ whole genome shotgun (WGS) entry which is preliminary data.</text>
</comment>
<dbReference type="KEGG" id="pcx:LPB68_08180"/>
<organism evidence="1 2">
    <name type="scientific">Paenibacillus crassostreae</name>
    <dbReference type="NCBI Taxonomy" id="1763538"/>
    <lineage>
        <taxon>Bacteria</taxon>
        <taxon>Bacillati</taxon>
        <taxon>Bacillota</taxon>
        <taxon>Bacilli</taxon>
        <taxon>Bacillales</taxon>
        <taxon>Paenibacillaceae</taxon>
        <taxon>Paenibacillus</taxon>
    </lineage>
</organism>
<dbReference type="Pfam" id="PF04134">
    <property type="entry name" value="DCC1-like"/>
    <property type="match status" value="1"/>
</dbReference>
<dbReference type="RefSeq" id="WP_068654461.1">
    <property type="nucleotide sequence ID" value="NZ_CP017770.1"/>
</dbReference>
<dbReference type="PANTHER" id="PTHR33639">
    <property type="entry name" value="THIOL-DISULFIDE OXIDOREDUCTASE DCC"/>
    <property type="match status" value="1"/>
</dbReference>
<reference evidence="1 2" key="1">
    <citation type="submission" date="2016-02" db="EMBL/GenBank/DDBJ databases">
        <title>Paenibacillus sp. LPB0068, isolated from Crassostrea gigas.</title>
        <authorList>
            <person name="Shin S.-K."/>
            <person name="Yi H."/>
        </authorList>
    </citation>
    <scope>NUCLEOTIDE SEQUENCE [LARGE SCALE GENOMIC DNA]</scope>
    <source>
        <strain evidence="1 2">LPB0068</strain>
    </source>
</reference>
<dbReference type="InterPro" id="IPR007263">
    <property type="entry name" value="DCC1-like"/>
</dbReference>